<keyword evidence="2" id="KW-1185">Reference proteome</keyword>
<dbReference type="Proteomes" id="UP000761264">
    <property type="component" value="Unassembled WGS sequence"/>
</dbReference>
<dbReference type="AlphaFoldDB" id="A0A967EZS8"/>
<organism evidence="1 2">
    <name type="scientific">Pelagibius litoralis</name>
    <dbReference type="NCBI Taxonomy" id="374515"/>
    <lineage>
        <taxon>Bacteria</taxon>
        <taxon>Pseudomonadati</taxon>
        <taxon>Pseudomonadota</taxon>
        <taxon>Alphaproteobacteria</taxon>
        <taxon>Rhodospirillales</taxon>
        <taxon>Rhodovibrionaceae</taxon>
        <taxon>Pelagibius</taxon>
    </lineage>
</organism>
<sequence>MPSITKLASGNWRAQVRRKECYVADTFRRRKDALVERSREFILVPRRPVIEKALGRQVSGVIRGSGISWELGRKRGPGIGM</sequence>
<evidence type="ECO:0000313" key="2">
    <source>
        <dbReference type="Proteomes" id="UP000761264"/>
    </source>
</evidence>
<dbReference type="Pfam" id="PF11843">
    <property type="entry name" value="DUF3363"/>
    <property type="match status" value="1"/>
</dbReference>
<protein>
    <submittedName>
        <fullName evidence="1">DUF3363 domain-containing protein</fullName>
    </submittedName>
</protein>
<name>A0A967EZS8_9PROT</name>
<gene>
    <name evidence="1" type="ORF">HBA54_17545</name>
</gene>
<dbReference type="EMBL" id="JAAQPH010000014">
    <property type="protein sequence ID" value="NIA70412.1"/>
    <property type="molecule type" value="Genomic_DNA"/>
</dbReference>
<comment type="caution">
    <text evidence="1">The sequence shown here is derived from an EMBL/GenBank/DDBJ whole genome shotgun (WGS) entry which is preliminary data.</text>
</comment>
<reference evidence="1" key="1">
    <citation type="submission" date="2020-03" db="EMBL/GenBank/DDBJ databases">
        <title>Genome of Pelagibius litoralis DSM 21314T.</title>
        <authorList>
            <person name="Wang G."/>
        </authorList>
    </citation>
    <scope>NUCLEOTIDE SEQUENCE</scope>
    <source>
        <strain evidence="1">DSM 21314</strain>
    </source>
</reference>
<evidence type="ECO:0000313" key="1">
    <source>
        <dbReference type="EMBL" id="NIA70412.1"/>
    </source>
</evidence>
<dbReference type="RefSeq" id="WP_167227005.1">
    <property type="nucleotide sequence ID" value="NZ_JAAQPH010000014.1"/>
</dbReference>
<accession>A0A967EZS8</accession>
<dbReference type="InterPro" id="IPR021795">
    <property type="entry name" value="DUF3363"/>
</dbReference>
<proteinExistence type="predicted"/>